<dbReference type="GO" id="GO:0000329">
    <property type="term" value="C:fungal-type vacuole membrane"/>
    <property type="evidence" value="ECO:0007669"/>
    <property type="project" value="TreeGrafter"/>
</dbReference>
<dbReference type="InterPro" id="IPR011013">
    <property type="entry name" value="Gal_mutarotase_sf_dom"/>
</dbReference>
<feature type="domain" description="Glycoside hydrolase family 38 central" evidence="10">
    <location>
        <begin position="558"/>
        <end position="637"/>
    </location>
</feature>
<dbReference type="InterPro" id="IPR011682">
    <property type="entry name" value="Glyco_hydro_38_C"/>
</dbReference>
<reference evidence="11" key="1">
    <citation type="journal article" date="2019" name="Environ. Microbiol.">
        <title>Fungal ecological strategies reflected in gene transcription - a case study of two litter decomposers.</title>
        <authorList>
            <person name="Barbi F."/>
            <person name="Kohler A."/>
            <person name="Barry K."/>
            <person name="Baskaran P."/>
            <person name="Daum C."/>
            <person name="Fauchery L."/>
            <person name="Ihrmark K."/>
            <person name="Kuo A."/>
            <person name="LaButti K."/>
            <person name="Lipzen A."/>
            <person name="Morin E."/>
            <person name="Grigoriev I.V."/>
            <person name="Henrissat B."/>
            <person name="Lindahl B."/>
            <person name="Martin F."/>
        </authorList>
    </citation>
    <scope>NUCLEOTIDE SEQUENCE</scope>
    <source>
        <strain evidence="11">JB14</strain>
    </source>
</reference>
<dbReference type="Pfam" id="PF17677">
    <property type="entry name" value="Glyco_hydro38C2"/>
    <property type="match status" value="1"/>
</dbReference>
<dbReference type="Gene3D" id="1.20.1270.50">
    <property type="entry name" value="Glycoside hydrolase family 38, central domain"/>
    <property type="match status" value="1"/>
</dbReference>
<dbReference type="SMART" id="SM00872">
    <property type="entry name" value="Alpha-mann_mid"/>
    <property type="match status" value="1"/>
</dbReference>
<dbReference type="PANTHER" id="PTHR46017">
    <property type="entry name" value="ALPHA-MANNOSIDASE 2C1"/>
    <property type="match status" value="1"/>
</dbReference>
<feature type="region of interest" description="Disordered" evidence="9">
    <location>
        <begin position="1125"/>
        <end position="1147"/>
    </location>
</feature>
<dbReference type="GO" id="GO:0009313">
    <property type="term" value="P:oligosaccharide catabolic process"/>
    <property type="evidence" value="ECO:0007669"/>
    <property type="project" value="TreeGrafter"/>
</dbReference>
<evidence type="ECO:0000259" key="10">
    <source>
        <dbReference type="SMART" id="SM00872"/>
    </source>
</evidence>
<name>A0A6A4I540_9AGAR</name>
<dbReference type="Proteomes" id="UP000799118">
    <property type="component" value="Unassembled WGS sequence"/>
</dbReference>
<dbReference type="InterPro" id="IPR011330">
    <property type="entry name" value="Glyco_hydro/deAcase_b/a-brl"/>
</dbReference>
<keyword evidence="12" id="KW-1185">Reference proteome</keyword>
<evidence type="ECO:0000313" key="11">
    <source>
        <dbReference type="EMBL" id="KAE9407062.1"/>
    </source>
</evidence>
<evidence type="ECO:0000256" key="8">
    <source>
        <dbReference type="ARBA" id="ARBA00071615"/>
    </source>
</evidence>
<proteinExistence type="inferred from homology"/>
<dbReference type="InterPro" id="IPR054723">
    <property type="entry name" value="Ams1-like_N"/>
</dbReference>
<evidence type="ECO:0000256" key="3">
    <source>
        <dbReference type="ARBA" id="ARBA00012752"/>
    </source>
</evidence>
<dbReference type="Pfam" id="PF07748">
    <property type="entry name" value="Glyco_hydro_38C"/>
    <property type="match status" value="1"/>
</dbReference>
<dbReference type="InterPro" id="IPR015341">
    <property type="entry name" value="Glyco_hydro_38_cen"/>
</dbReference>
<dbReference type="InterPro" id="IPR041147">
    <property type="entry name" value="GH38_C"/>
</dbReference>
<dbReference type="Pfam" id="PF22907">
    <property type="entry name" value="Ams1-like_1st"/>
    <property type="match status" value="1"/>
</dbReference>
<dbReference type="PANTHER" id="PTHR46017:SF1">
    <property type="entry name" value="ALPHA-MANNOSIDASE 2C1"/>
    <property type="match status" value="1"/>
</dbReference>
<dbReference type="EMBL" id="ML769398">
    <property type="protein sequence ID" value="KAE9407062.1"/>
    <property type="molecule type" value="Genomic_DNA"/>
</dbReference>
<dbReference type="SUPFAM" id="SSF88713">
    <property type="entry name" value="Glycoside hydrolase/deacetylase"/>
    <property type="match status" value="1"/>
</dbReference>
<comment type="function">
    <text evidence="7">Degrades free oligosaccharides in the vacuole.</text>
</comment>
<dbReference type="EC" id="3.2.1.24" evidence="3"/>
<dbReference type="SUPFAM" id="SSF88688">
    <property type="entry name" value="Families 57/38 glycoside transferase middle domain"/>
    <property type="match status" value="1"/>
</dbReference>
<evidence type="ECO:0000256" key="6">
    <source>
        <dbReference type="ARBA" id="ARBA00023295"/>
    </source>
</evidence>
<keyword evidence="4" id="KW-0479">Metal-binding</keyword>
<dbReference type="OrthoDB" id="10261055at2759"/>
<organism evidence="11 12">
    <name type="scientific">Gymnopus androsaceus JB14</name>
    <dbReference type="NCBI Taxonomy" id="1447944"/>
    <lineage>
        <taxon>Eukaryota</taxon>
        <taxon>Fungi</taxon>
        <taxon>Dikarya</taxon>
        <taxon>Basidiomycota</taxon>
        <taxon>Agaricomycotina</taxon>
        <taxon>Agaricomycetes</taxon>
        <taxon>Agaricomycetidae</taxon>
        <taxon>Agaricales</taxon>
        <taxon>Marasmiineae</taxon>
        <taxon>Omphalotaceae</taxon>
        <taxon>Gymnopus</taxon>
    </lineage>
</organism>
<dbReference type="FunFam" id="2.70.98.30:FF:000001">
    <property type="entry name" value="alpha-mannosidase 2C1 isoform X2"/>
    <property type="match status" value="1"/>
</dbReference>
<dbReference type="InterPro" id="IPR037094">
    <property type="entry name" value="Glyco_hydro_38_cen_sf"/>
</dbReference>
<comment type="similarity">
    <text evidence="2">Belongs to the glycosyl hydrolase 38 family.</text>
</comment>
<dbReference type="Gene3D" id="2.70.98.30">
    <property type="entry name" value="Golgi alpha-mannosidase II, domain 4"/>
    <property type="match status" value="1"/>
</dbReference>
<dbReference type="GO" id="GO:0046872">
    <property type="term" value="F:metal ion binding"/>
    <property type="evidence" value="ECO:0007669"/>
    <property type="project" value="UniProtKB-KW"/>
</dbReference>
<protein>
    <recommendedName>
        <fullName evidence="8">Alpha-mannosidase</fullName>
        <ecNumber evidence="3">3.2.1.24</ecNumber>
    </recommendedName>
</protein>
<evidence type="ECO:0000256" key="9">
    <source>
        <dbReference type="SAM" id="MobiDB-lite"/>
    </source>
</evidence>
<evidence type="ECO:0000256" key="7">
    <source>
        <dbReference type="ARBA" id="ARBA00054985"/>
    </source>
</evidence>
<dbReference type="GO" id="GO:0006013">
    <property type="term" value="P:mannose metabolic process"/>
    <property type="evidence" value="ECO:0007669"/>
    <property type="project" value="InterPro"/>
</dbReference>
<evidence type="ECO:0000256" key="2">
    <source>
        <dbReference type="ARBA" id="ARBA00009792"/>
    </source>
</evidence>
<dbReference type="InterPro" id="IPR027291">
    <property type="entry name" value="Glyco_hydro_38_N_sf"/>
</dbReference>
<feature type="compositionally biased region" description="Polar residues" evidence="9">
    <location>
        <begin position="1129"/>
        <end position="1140"/>
    </location>
</feature>
<dbReference type="GO" id="GO:0030246">
    <property type="term" value="F:carbohydrate binding"/>
    <property type="evidence" value="ECO:0007669"/>
    <property type="project" value="InterPro"/>
</dbReference>
<evidence type="ECO:0000256" key="4">
    <source>
        <dbReference type="ARBA" id="ARBA00022723"/>
    </source>
</evidence>
<accession>A0A6A4I540</accession>
<dbReference type="FunFam" id="3.20.110.10:FF:000002">
    <property type="entry name" value="alpha-mannosidase 2C1 isoform X1"/>
    <property type="match status" value="1"/>
</dbReference>
<dbReference type="Gene3D" id="3.20.110.10">
    <property type="entry name" value="Glycoside hydrolase 38, N terminal domain"/>
    <property type="match status" value="1"/>
</dbReference>
<keyword evidence="5 11" id="KW-0378">Hydrolase</keyword>
<dbReference type="Pfam" id="PF09261">
    <property type="entry name" value="Alpha-mann_mid"/>
    <property type="match status" value="1"/>
</dbReference>
<dbReference type="Pfam" id="PF01074">
    <property type="entry name" value="Glyco_hydro_38N"/>
    <property type="match status" value="1"/>
</dbReference>
<dbReference type="InterPro" id="IPR000602">
    <property type="entry name" value="Glyco_hydro_38_N"/>
</dbReference>
<comment type="catalytic activity">
    <reaction evidence="1">
        <text>Hydrolysis of terminal, non-reducing alpha-D-mannose residues in alpha-D-mannosides.</text>
        <dbReference type="EC" id="3.2.1.24"/>
    </reaction>
</comment>
<gene>
    <name evidence="11" type="ORF">BT96DRAFT_875037</name>
</gene>
<sequence>MSCHHNHANAESYPELNYGAGAKWIKGLTKNRLGTFLGGHFSDVNLSSVLFTHRLDNAEHVKLQVWSAPGLTKPTFEEAMSQKFRAAKKGDSFGPSWTNHWWKVSVNIPGYWEQYERVQFEFDPGCEAMIYDTDGTPLQGITGGFGGDRRVEYIIPIDARKKGIHEFIIESSCNGMFGVPWNGDTIAPPDMNRFFSLASADLVVPNQEAWHLLWDFSTLREIVDTLPGNTSLQNKALVVANEIMNTFRSGDASDIRRCRKLAEEVFGENWQEEGENVYKKDQEANIWGIGHCHIDTAWLWPYRVTQQKVARSWATQVDLMERYPEHRFACSQAQQYKWLKELYPPLFDRVKEKVLAGKFHPVGGSWVENDSNMPSGEALVRQFVFGQKFFMENFGFRCDTAWLPDSFGLTGAYPQLIRGAGMKYFFTQKLSWNNINVFPHSTFNWVGIDGSQVLCHMTPVDTYTAQASVGDVQKGLTNHKNLESSDTSLLVFGNGDGGGGPLAKMLENLRRIRATNNHSRDLPPVNMGHSVDEFFEHLSKSTAAGKKLPNWHGELYLEFHRGTYTSHGSIKKGNRHSEVLLRDLEHVATLASVKSNDYSYPKAKIDECWEKVLLNQFHDVLPGSAIGMVYEDAEKLYAEVAKDGKALMEEAFQVLFPNSIPLTPETRLQPNTSLNQIIGYNSTFLPRREIVKIPLAGASAGLKSAVAQVDDKAKSGYAIMNNGLLDASVANNLDLHASAYTNGSDHFVLRNSSVQLTISKGRITSLVDVQLGRELIVENETGGLVIFEDRPNYWDAWDVEIHHLETPTPLEFTNVSVVAHGPLRASVQAQVKYGKSIINVLISLDAVGATVKPGSRSMFRFDAEVDWHERHEFLKFELPLNIHNDNAIYETQFGYVQRPTHKNTTWDMAKFEVCGHKYADLSEYGYGVAILSESKYGFSCQGNVLRISLLRAATAPDAEQDQGEHKFSWAVLPHKGHFLESDVPMAAYLFNSPMHVRYLPDNNEAIAASFTNTPSFAIHHAPNVLLETIKRGEYDDFDSSDSESTTTVIARFYEAFGGHAQATVVIDGQLSGRVVKAVTTNLLEEEDEEVQIMDGNADGFGSSSVVKLNFRGFEVKTLKVTLKEKSASRNRMQPQPQVTKRVSKRSSWVDIDGSRLAARDE</sequence>
<evidence type="ECO:0000313" key="12">
    <source>
        <dbReference type="Proteomes" id="UP000799118"/>
    </source>
</evidence>
<dbReference type="AlphaFoldDB" id="A0A6A4I540"/>
<keyword evidence="6" id="KW-0326">Glycosidase</keyword>
<evidence type="ECO:0000256" key="1">
    <source>
        <dbReference type="ARBA" id="ARBA00000365"/>
    </source>
</evidence>
<dbReference type="FunFam" id="1.20.1270.50:FF:000004">
    <property type="entry name" value="alpha-mannosidase 2C1 isoform X1"/>
    <property type="match status" value="1"/>
</dbReference>
<dbReference type="GO" id="GO:0004559">
    <property type="term" value="F:alpha-mannosidase activity"/>
    <property type="evidence" value="ECO:0007669"/>
    <property type="project" value="UniProtKB-EC"/>
</dbReference>
<dbReference type="SUPFAM" id="SSF74650">
    <property type="entry name" value="Galactose mutarotase-like"/>
    <property type="match status" value="1"/>
</dbReference>
<dbReference type="InterPro" id="IPR028995">
    <property type="entry name" value="Glyco_hydro_57/38_cen_sf"/>
</dbReference>
<dbReference type="CDD" id="cd10812">
    <property type="entry name" value="GH38N_AMII_ScAms1_like"/>
    <property type="match status" value="1"/>
</dbReference>
<evidence type="ECO:0000256" key="5">
    <source>
        <dbReference type="ARBA" id="ARBA00022801"/>
    </source>
</evidence>